<dbReference type="PRINTS" id="PR00171">
    <property type="entry name" value="SUGRTRNSPORT"/>
</dbReference>
<feature type="transmembrane region" description="Helical" evidence="9">
    <location>
        <begin position="308"/>
        <end position="330"/>
    </location>
</feature>
<evidence type="ECO:0000256" key="5">
    <source>
        <dbReference type="ARBA" id="ARBA00022692"/>
    </source>
</evidence>
<proteinExistence type="inferred from homology"/>
<dbReference type="InterPro" id="IPR005829">
    <property type="entry name" value="Sugar_transporter_CS"/>
</dbReference>
<reference evidence="12" key="1">
    <citation type="journal article" date="2019" name="Int. J. Syst. Evol. Microbiol.">
        <title>The Global Catalogue of Microorganisms (GCM) 10K type strain sequencing project: providing services to taxonomists for standard genome sequencing and annotation.</title>
        <authorList>
            <consortium name="The Broad Institute Genomics Platform"/>
            <consortium name="The Broad Institute Genome Sequencing Center for Infectious Disease"/>
            <person name="Wu L."/>
            <person name="Ma J."/>
        </authorList>
    </citation>
    <scope>NUCLEOTIDE SEQUENCE [LARGE SCALE GENOMIC DNA]</scope>
    <source>
        <strain evidence="12">CGMCC 1.12286</strain>
    </source>
</reference>
<keyword evidence="6 9" id="KW-1133">Transmembrane helix</keyword>
<dbReference type="PROSITE" id="PS00217">
    <property type="entry name" value="SUGAR_TRANSPORT_2"/>
    <property type="match status" value="1"/>
</dbReference>
<evidence type="ECO:0000259" key="10">
    <source>
        <dbReference type="PROSITE" id="PS50850"/>
    </source>
</evidence>
<dbReference type="SUPFAM" id="SSF103473">
    <property type="entry name" value="MFS general substrate transporter"/>
    <property type="match status" value="1"/>
</dbReference>
<evidence type="ECO:0000313" key="11">
    <source>
        <dbReference type="EMBL" id="MFD1676609.1"/>
    </source>
</evidence>
<evidence type="ECO:0000256" key="1">
    <source>
        <dbReference type="ARBA" id="ARBA00004651"/>
    </source>
</evidence>
<feature type="transmembrane region" description="Helical" evidence="9">
    <location>
        <begin position="47"/>
        <end position="64"/>
    </location>
</feature>
<comment type="subcellular location">
    <subcellularLocation>
        <location evidence="1">Cell membrane</location>
        <topology evidence="1">Multi-pass membrane protein</topology>
    </subcellularLocation>
</comment>
<evidence type="ECO:0000256" key="7">
    <source>
        <dbReference type="ARBA" id="ARBA00023136"/>
    </source>
</evidence>
<dbReference type="PROSITE" id="PS50850">
    <property type="entry name" value="MFS"/>
    <property type="match status" value="1"/>
</dbReference>
<dbReference type="PROSITE" id="PS00216">
    <property type="entry name" value="SUGAR_TRANSPORT_1"/>
    <property type="match status" value="1"/>
</dbReference>
<feature type="transmembrane region" description="Helical" evidence="9">
    <location>
        <begin position="101"/>
        <end position="122"/>
    </location>
</feature>
<dbReference type="InterPro" id="IPR047984">
    <property type="entry name" value="XylE-like"/>
</dbReference>
<evidence type="ECO:0000256" key="8">
    <source>
        <dbReference type="RuleBase" id="RU003346"/>
    </source>
</evidence>
<feature type="transmembrane region" description="Helical" evidence="9">
    <location>
        <begin position="271"/>
        <end position="296"/>
    </location>
</feature>
<feature type="transmembrane region" description="Helical" evidence="9">
    <location>
        <begin position="134"/>
        <end position="156"/>
    </location>
</feature>
<dbReference type="InterPro" id="IPR005828">
    <property type="entry name" value="MFS_sugar_transport-like"/>
</dbReference>
<keyword evidence="3 8" id="KW-0813">Transport</keyword>
<gene>
    <name evidence="11" type="ORF">ACFSB2_18105</name>
</gene>
<feature type="transmembrane region" description="Helical" evidence="9">
    <location>
        <begin position="76"/>
        <end position="95"/>
    </location>
</feature>
<accession>A0ABW4JKT2</accession>
<dbReference type="InterPro" id="IPR050820">
    <property type="entry name" value="MFS_Sugar_Transporter"/>
</dbReference>
<comment type="similarity">
    <text evidence="2 8">Belongs to the major facilitator superfamily. Sugar transporter (TC 2.A.1.1) family.</text>
</comment>
<dbReference type="PANTHER" id="PTHR48023">
    <property type="entry name" value="D-XYLOSE-PROTON SYMPORTER-LIKE 2"/>
    <property type="match status" value="1"/>
</dbReference>
<evidence type="ECO:0000256" key="6">
    <source>
        <dbReference type="ARBA" id="ARBA00022989"/>
    </source>
</evidence>
<dbReference type="Gene3D" id="1.20.1250.20">
    <property type="entry name" value="MFS general substrate transporter like domains"/>
    <property type="match status" value="2"/>
</dbReference>
<feature type="transmembrane region" description="Helical" evidence="9">
    <location>
        <begin position="375"/>
        <end position="397"/>
    </location>
</feature>
<dbReference type="Pfam" id="PF00083">
    <property type="entry name" value="Sugar_tr"/>
    <property type="match status" value="1"/>
</dbReference>
<dbReference type="Proteomes" id="UP001597079">
    <property type="component" value="Unassembled WGS sequence"/>
</dbReference>
<dbReference type="InterPro" id="IPR020846">
    <property type="entry name" value="MFS_dom"/>
</dbReference>
<feature type="transmembrane region" description="Helical" evidence="9">
    <location>
        <begin position="12"/>
        <end position="35"/>
    </location>
</feature>
<keyword evidence="4" id="KW-1003">Cell membrane</keyword>
<evidence type="ECO:0000256" key="3">
    <source>
        <dbReference type="ARBA" id="ARBA00022448"/>
    </source>
</evidence>
<feature type="transmembrane region" description="Helical" evidence="9">
    <location>
        <begin position="336"/>
        <end position="363"/>
    </location>
</feature>
<dbReference type="PANTHER" id="PTHR48023:SF4">
    <property type="entry name" value="D-XYLOSE-PROTON SYMPORTER-LIKE 2"/>
    <property type="match status" value="1"/>
</dbReference>
<dbReference type="CDD" id="cd17359">
    <property type="entry name" value="MFS_XylE_like"/>
    <property type="match status" value="1"/>
</dbReference>
<dbReference type="RefSeq" id="WP_377944514.1">
    <property type="nucleotide sequence ID" value="NZ_JBHUCX010000073.1"/>
</dbReference>
<feature type="domain" description="Major facilitator superfamily (MFS) profile" evidence="10">
    <location>
        <begin position="10"/>
        <end position="429"/>
    </location>
</feature>
<keyword evidence="7 9" id="KW-0472">Membrane</keyword>
<feature type="transmembrane region" description="Helical" evidence="9">
    <location>
        <begin position="403"/>
        <end position="425"/>
    </location>
</feature>
<dbReference type="InterPro" id="IPR036259">
    <property type="entry name" value="MFS_trans_sf"/>
</dbReference>
<comment type="caution">
    <text evidence="11">The sequence shown here is derived from an EMBL/GenBank/DDBJ whole genome shotgun (WGS) entry which is preliminary data.</text>
</comment>
<evidence type="ECO:0000256" key="2">
    <source>
        <dbReference type="ARBA" id="ARBA00010992"/>
    </source>
</evidence>
<sequence>MNRGISNGMIYFFGALGGLLFGYDTGVISGAILFIEKSLHLNSFTEGLVVSGILVGAIIGSAISGPLTDRIGRKKIVMISAVIFCIGAIGSALSSDMISLVLFRVVLGLAVGGASTMVPMYLSEMAPTKIRGALSSLNQLMIVIGILLAYIVNYIFSPISGWRWMLGLAFVPGAILFIGMWFMPESPRWLLKQGREQDARSILTHLRKGIGVEAEVREIKEANQKEAGGWKDLKAPWVRPAVWVAIGLAVFQQFIGCNTVIYYAPTTFTDVGLGVSAAILGTIGIGSAEVIMTIIAVRLIDRVGRKRLLVIGSVGMAASLFVLGIVNMLFHSSAGAGWTTLVCLAAYISFFSISWGPVMWVMLSEIFPLSVRGMGMGIGAVFNWASNLVVSLTFPWLLAKLGISVLFISYGVMGILALIFVIGAVTETKGRSLEQIELDLRNRNELKNRYQTAVGK</sequence>
<evidence type="ECO:0000256" key="9">
    <source>
        <dbReference type="SAM" id="Phobius"/>
    </source>
</evidence>
<dbReference type="NCBIfam" id="TIGR00879">
    <property type="entry name" value="SP"/>
    <property type="match status" value="1"/>
</dbReference>
<organism evidence="11 12">
    <name type="scientific">Alicyclobacillus fodiniaquatilis</name>
    <dbReference type="NCBI Taxonomy" id="1661150"/>
    <lineage>
        <taxon>Bacteria</taxon>
        <taxon>Bacillati</taxon>
        <taxon>Bacillota</taxon>
        <taxon>Bacilli</taxon>
        <taxon>Bacillales</taxon>
        <taxon>Alicyclobacillaceae</taxon>
        <taxon>Alicyclobacillus</taxon>
    </lineage>
</organism>
<name>A0ABW4JKT2_9BACL</name>
<feature type="transmembrane region" description="Helical" evidence="9">
    <location>
        <begin position="162"/>
        <end position="183"/>
    </location>
</feature>
<dbReference type="InterPro" id="IPR003663">
    <property type="entry name" value="Sugar/inositol_transpt"/>
</dbReference>
<feature type="transmembrane region" description="Helical" evidence="9">
    <location>
        <begin position="241"/>
        <end position="265"/>
    </location>
</feature>
<evidence type="ECO:0000256" key="4">
    <source>
        <dbReference type="ARBA" id="ARBA00022475"/>
    </source>
</evidence>
<dbReference type="EMBL" id="JBHUCX010000073">
    <property type="protein sequence ID" value="MFD1676609.1"/>
    <property type="molecule type" value="Genomic_DNA"/>
</dbReference>
<protein>
    <submittedName>
        <fullName evidence="11">Sugar porter family MFS transporter</fullName>
    </submittedName>
</protein>
<keyword evidence="12" id="KW-1185">Reference proteome</keyword>
<keyword evidence="5 9" id="KW-0812">Transmembrane</keyword>
<evidence type="ECO:0000313" key="12">
    <source>
        <dbReference type="Proteomes" id="UP001597079"/>
    </source>
</evidence>